<dbReference type="STRING" id="688270.Celal_3516"/>
<accession>E6X8C4</accession>
<dbReference type="eggNOG" id="ENOG5032VZK">
    <property type="taxonomic scope" value="Bacteria"/>
</dbReference>
<dbReference type="AlphaFoldDB" id="E6X8C4"/>
<organism evidence="1 2">
    <name type="scientific">Cellulophaga algicola (strain DSM 14237 / IC166 / ACAM 630)</name>
    <dbReference type="NCBI Taxonomy" id="688270"/>
    <lineage>
        <taxon>Bacteria</taxon>
        <taxon>Pseudomonadati</taxon>
        <taxon>Bacteroidota</taxon>
        <taxon>Flavobacteriia</taxon>
        <taxon>Flavobacteriales</taxon>
        <taxon>Flavobacteriaceae</taxon>
        <taxon>Cellulophaga</taxon>
    </lineage>
</organism>
<dbReference type="OrthoDB" id="706421at2"/>
<dbReference type="Proteomes" id="UP000008634">
    <property type="component" value="Chromosome"/>
</dbReference>
<name>E6X8C4_CELAD</name>
<gene>
    <name evidence="1" type="ordered locus">Celal_3516</name>
</gene>
<keyword evidence="2" id="KW-1185">Reference proteome</keyword>
<protein>
    <submittedName>
        <fullName evidence="1">Uncharacterized protein</fullName>
    </submittedName>
</protein>
<evidence type="ECO:0000313" key="2">
    <source>
        <dbReference type="Proteomes" id="UP000008634"/>
    </source>
</evidence>
<dbReference type="RefSeq" id="WP_013552231.1">
    <property type="nucleotide sequence ID" value="NC_014934.1"/>
</dbReference>
<dbReference type="EMBL" id="CP002453">
    <property type="protein sequence ID" value="ADV50780.1"/>
    <property type="molecule type" value="Genomic_DNA"/>
</dbReference>
<reference evidence="1 2" key="1">
    <citation type="journal article" date="2010" name="Stand. Genomic Sci.">
        <title>Complete genome sequence of Cellulophaga algicola type strain (IC166).</title>
        <authorList>
            <person name="Abt B."/>
            <person name="Lu M."/>
            <person name="Misra M."/>
            <person name="Han C."/>
            <person name="Nolan M."/>
            <person name="Lucas S."/>
            <person name="Hammon N."/>
            <person name="Deshpande S."/>
            <person name="Cheng J.F."/>
            <person name="Tapia R."/>
            <person name="Goodwin L."/>
            <person name="Pitluck S."/>
            <person name="Liolios K."/>
            <person name="Pagani I."/>
            <person name="Ivanova N."/>
            <person name="Mavromatis K."/>
            <person name="Ovchinikova G."/>
            <person name="Pati A."/>
            <person name="Chen A."/>
            <person name="Palaniappan K."/>
            <person name="Land M."/>
            <person name="Hauser L."/>
            <person name="Chang Y.J."/>
            <person name="Jeffries C.D."/>
            <person name="Detter J.C."/>
            <person name="Brambilla E."/>
            <person name="Rohde M."/>
            <person name="Tindall B.J."/>
            <person name="Goker M."/>
            <person name="Woyke T."/>
            <person name="Bristow J."/>
            <person name="Eisen J.A."/>
            <person name="Markowitz V."/>
            <person name="Hugenholtz P."/>
            <person name="Kyrpides N.C."/>
            <person name="Klenk H.P."/>
            <person name="Lapidus A."/>
        </authorList>
    </citation>
    <scope>NUCLEOTIDE SEQUENCE [LARGE SCALE GENOMIC DNA]</scope>
    <source>
        <strain evidence="2">DSM 14237 / IC166 / ACAM 630</strain>
    </source>
</reference>
<proteinExistence type="predicted"/>
<dbReference type="HOGENOM" id="CLU_1040885_0_0_10"/>
<dbReference type="KEGG" id="cao:Celal_3516"/>
<evidence type="ECO:0000313" key="1">
    <source>
        <dbReference type="EMBL" id="ADV50780.1"/>
    </source>
</evidence>
<sequence length="267" mass="30688">MRKIIIFISVLVVCSSCISRLVRPALSGTIVDFNGNPIDSCLVGETVTDHNGTFYLKEIRKNYFFITELLVMEAPPLFVREQISKANYTTTVFENFNSRGGGAKKGTHWKLDTLHLKKEHFKIDTTFLSQKWKVAATKNLDSLYIIKSNFMELCKLQHCSRIYDEYYKYSSDSYYNQSKNLPDSIVQKIIELDLSTTHSLAATKIIQYGDKTGKSTIRKANDTLTTIGKWNFKDDLLLFNSNFDELNGKYAVQENNYEYLLVTKVDE</sequence>